<comment type="caution">
    <text evidence="2">The sequence shown here is derived from an EMBL/GenBank/DDBJ whole genome shotgun (WGS) entry which is preliminary data.</text>
</comment>
<dbReference type="SUPFAM" id="SSF53067">
    <property type="entry name" value="Actin-like ATPase domain"/>
    <property type="match status" value="2"/>
</dbReference>
<sequence length="231" mass="26236">MTNTEKKYGLGIHTSSPELGLAITDFAEDIRWQTWNLGRDLSTHLHQKLQEFLSPQTWQDLSFIAVAKGPGSFTGTRIGIVTARTLAQQLNIPLFAISTLAAVAWSYKNQDRDLSLQMPAQRNQLFTAIYQLEEMGINPLLEETLMTPEAWEETLKNWQNSYELIKVENGLGESVLSLLELAHLEWQKGKRSHWSTALPFYGQHPIIERGSMAAGRDVTYNVLQRSKHQNN</sequence>
<dbReference type="RefSeq" id="WP_124144889.1">
    <property type="nucleotide sequence ID" value="NZ_CAWOKI010000047.1"/>
</dbReference>
<dbReference type="PANTHER" id="PTHR11735:SF11">
    <property type="entry name" value="TRNA THREONYLCARBAMOYLADENOSINE BIOSYNTHESIS PROTEIN TSAB"/>
    <property type="match status" value="1"/>
</dbReference>
<dbReference type="NCBIfam" id="TIGR03725">
    <property type="entry name" value="T6A_YeaZ"/>
    <property type="match status" value="1"/>
</dbReference>
<dbReference type="InterPro" id="IPR022496">
    <property type="entry name" value="T6A_TsaB"/>
</dbReference>
<name>A0A3N6NRK1_9CYAN</name>
<dbReference type="InterPro" id="IPR000905">
    <property type="entry name" value="Gcp-like_dom"/>
</dbReference>
<dbReference type="InterPro" id="IPR043129">
    <property type="entry name" value="ATPase_NBD"/>
</dbReference>
<gene>
    <name evidence="2" type="primary">tsaB</name>
    <name evidence="2" type="ORF">D5R40_27050</name>
</gene>
<dbReference type="PANTHER" id="PTHR11735">
    <property type="entry name" value="TRNA N6-ADENOSINE THREONYLCARBAMOYLTRANSFERASE"/>
    <property type="match status" value="1"/>
</dbReference>
<evidence type="ECO:0000313" key="3">
    <source>
        <dbReference type="Proteomes" id="UP000269154"/>
    </source>
</evidence>
<dbReference type="Gene3D" id="3.30.420.200">
    <property type="match status" value="1"/>
</dbReference>
<protein>
    <submittedName>
        <fullName evidence="2">tRNA (Adenosine(37)-N6)-threonylcarbamoyltransferase complex dimerization subunit type 1 TsaB</fullName>
    </submittedName>
</protein>
<keyword evidence="3" id="KW-1185">Reference proteome</keyword>
<dbReference type="Pfam" id="PF00814">
    <property type="entry name" value="TsaD"/>
    <property type="match status" value="1"/>
</dbReference>
<accession>A0A3N6NRK1</accession>
<dbReference type="EMBL" id="RCBY01000241">
    <property type="protein sequence ID" value="RQH27585.1"/>
    <property type="molecule type" value="Genomic_DNA"/>
</dbReference>
<evidence type="ECO:0000259" key="1">
    <source>
        <dbReference type="Pfam" id="PF00814"/>
    </source>
</evidence>
<dbReference type="Proteomes" id="UP000269154">
    <property type="component" value="Unassembled WGS sequence"/>
</dbReference>
<dbReference type="OrthoDB" id="9784166at2"/>
<dbReference type="GO" id="GO:0005829">
    <property type="term" value="C:cytosol"/>
    <property type="evidence" value="ECO:0007669"/>
    <property type="project" value="TreeGrafter"/>
</dbReference>
<feature type="domain" description="Gcp-like" evidence="1">
    <location>
        <begin position="57"/>
        <end position="153"/>
    </location>
</feature>
<keyword evidence="2" id="KW-0808">Transferase</keyword>
<dbReference type="GO" id="GO:0016740">
    <property type="term" value="F:transferase activity"/>
    <property type="evidence" value="ECO:0007669"/>
    <property type="project" value="UniProtKB-KW"/>
</dbReference>
<dbReference type="GO" id="GO:0002949">
    <property type="term" value="P:tRNA threonylcarbamoyladenosine modification"/>
    <property type="evidence" value="ECO:0007669"/>
    <property type="project" value="InterPro"/>
</dbReference>
<dbReference type="Gene3D" id="3.30.420.40">
    <property type="match status" value="1"/>
</dbReference>
<dbReference type="AlphaFoldDB" id="A0A3N6NRK1"/>
<proteinExistence type="predicted"/>
<reference evidence="2 3" key="1">
    <citation type="journal article" date="2018" name="ACS Chem. Biol.">
        <title>Ketoreductase domain dysfunction expands chemodiversity: malyngamide biosynthesis in the cyanobacterium Okeania hirsuta.</title>
        <authorList>
            <person name="Moss N.A."/>
            <person name="Leao T."/>
            <person name="Rankin M."/>
            <person name="McCullough T.M."/>
            <person name="Qu P."/>
            <person name="Korobeynikov A."/>
            <person name="Smith J.L."/>
            <person name="Gerwick L."/>
            <person name="Gerwick W.H."/>
        </authorList>
    </citation>
    <scope>NUCLEOTIDE SEQUENCE [LARGE SCALE GENOMIC DNA]</scope>
    <source>
        <strain evidence="2 3">PAB10Feb10-1</strain>
    </source>
</reference>
<evidence type="ECO:0000313" key="2">
    <source>
        <dbReference type="EMBL" id="RQH27585.1"/>
    </source>
</evidence>
<organism evidence="2 3">
    <name type="scientific">Okeania hirsuta</name>
    <dbReference type="NCBI Taxonomy" id="1458930"/>
    <lineage>
        <taxon>Bacteria</taxon>
        <taxon>Bacillati</taxon>
        <taxon>Cyanobacteriota</taxon>
        <taxon>Cyanophyceae</taxon>
        <taxon>Oscillatoriophycideae</taxon>
        <taxon>Oscillatoriales</taxon>
        <taxon>Microcoleaceae</taxon>
        <taxon>Okeania</taxon>
    </lineage>
</organism>